<protein>
    <submittedName>
        <fullName evidence="2">Uncharacterized protein</fullName>
    </submittedName>
</protein>
<dbReference type="GeneID" id="87964642"/>
<evidence type="ECO:0000313" key="3">
    <source>
        <dbReference type="Proteomes" id="UP001323617"/>
    </source>
</evidence>
<sequence>MPSTSCRAGGSLRAWAGRAHSLPVARGCWVRTTLAARVTAVRRPPIAFRADQEATSLNPRLTVSTATIRDKPPTFVFASTSFWKFFLHQTSPSTTANRHLASLITLSSPSQQLIHFLVPNHKNNPHKPSRCLPGIPIQSRLERMSAAAPADPVRLLSAVNQPSTLLAVAVPPSRPRRSSELATLPPSPV</sequence>
<gene>
    <name evidence="2" type="ORF">QC764_200740</name>
</gene>
<keyword evidence="3" id="KW-1185">Reference proteome</keyword>
<organism evidence="2 3">
    <name type="scientific">Podospora pseudoanserina</name>
    <dbReference type="NCBI Taxonomy" id="2609844"/>
    <lineage>
        <taxon>Eukaryota</taxon>
        <taxon>Fungi</taxon>
        <taxon>Dikarya</taxon>
        <taxon>Ascomycota</taxon>
        <taxon>Pezizomycotina</taxon>
        <taxon>Sordariomycetes</taxon>
        <taxon>Sordariomycetidae</taxon>
        <taxon>Sordariales</taxon>
        <taxon>Podosporaceae</taxon>
        <taxon>Podospora</taxon>
    </lineage>
</organism>
<evidence type="ECO:0000256" key="1">
    <source>
        <dbReference type="SAM" id="MobiDB-lite"/>
    </source>
</evidence>
<proteinExistence type="predicted"/>
<dbReference type="RefSeq" id="XP_062802518.1">
    <property type="nucleotide sequence ID" value="XM_062943777.1"/>
</dbReference>
<feature type="region of interest" description="Disordered" evidence="1">
    <location>
        <begin position="170"/>
        <end position="189"/>
    </location>
</feature>
<reference evidence="2 3" key="1">
    <citation type="journal article" date="2023" name="bioRxiv">
        <title>High-quality genome assemblies of four members of thePodospora anserinaspecies complex.</title>
        <authorList>
            <person name="Ament-Velasquez S.L."/>
            <person name="Vogan A.A."/>
            <person name="Wallerman O."/>
            <person name="Hartmann F."/>
            <person name="Gautier V."/>
            <person name="Silar P."/>
            <person name="Giraud T."/>
            <person name="Johannesson H."/>
        </authorList>
    </citation>
    <scope>NUCLEOTIDE SEQUENCE [LARGE SCALE GENOMIC DNA]</scope>
    <source>
        <strain evidence="2 3">CBS 124.78</strain>
    </source>
</reference>
<dbReference type="EMBL" id="JAFFHC010000002">
    <property type="protein sequence ID" value="KAK4679048.1"/>
    <property type="molecule type" value="Genomic_DNA"/>
</dbReference>
<comment type="caution">
    <text evidence="2">The sequence shown here is derived from an EMBL/GenBank/DDBJ whole genome shotgun (WGS) entry which is preliminary data.</text>
</comment>
<name>A0ABR0IF63_9PEZI</name>
<dbReference type="Proteomes" id="UP001323617">
    <property type="component" value="Unassembled WGS sequence"/>
</dbReference>
<accession>A0ABR0IF63</accession>
<evidence type="ECO:0000313" key="2">
    <source>
        <dbReference type="EMBL" id="KAK4679048.1"/>
    </source>
</evidence>